<evidence type="ECO:0000313" key="3">
    <source>
        <dbReference type="Proteomes" id="UP001597541"/>
    </source>
</evidence>
<dbReference type="Proteomes" id="UP001597541">
    <property type="component" value="Unassembled WGS sequence"/>
</dbReference>
<dbReference type="EMBL" id="JBHUME010000012">
    <property type="protein sequence ID" value="MFD2614511.1"/>
    <property type="molecule type" value="Genomic_DNA"/>
</dbReference>
<sequence>MKPSIYKLSVVSVSLILSLTSCMTSKSSANNYDFIEVKEKFGAWQGVATDGKNIYVTSDRNEDFKLQNSITVYNKDGNYVKKIYDAYQGKDAHGRFMSFGDGTVINHKLYMTVYNFNSGPPEKERESRIVIYSLPELEIQKEIPIGGYSAEVVTMHKDSYWVFYHDKNEALILDKNYKIKNTIQLSANFEKEGGYQGAFWEGDNLYLNLHGSNSYDDNAYAFGLDHYKLTESGLKYIERIVPPTYGSGQGIDKLGSKYLWVDRPANKIVLTDKIVTKPKQ</sequence>
<reference evidence="3" key="1">
    <citation type="journal article" date="2019" name="Int. J. Syst. Evol. Microbiol.">
        <title>The Global Catalogue of Microorganisms (GCM) 10K type strain sequencing project: providing services to taxonomists for standard genome sequencing and annotation.</title>
        <authorList>
            <consortium name="The Broad Institute Genomics Platform"/>
            <consortium name="The Broad Institute Genome Sequencing Center for Infectious Disease"/>
            <person name="Wu L."/>
            <person name="Ma J."/>
        </authorList>
    </citation>
    <scope>NUCLEOTIDE SEQUENCE [LARGE SCALE GENOMIC DNA]</scope>
    <source>
        <strain evidence="3">KCTC 3950</strain>
    </source>
</reference>
<accession>A0ABW5PHJ8</accession>
<feature type="signal peptide" evidence="1">
    <location>
        <begin position="1"/>
        <end position="23"/>
    </location>
</feature>
<feature type="chain" id="PRO_5046912889" evidence="1">
    <location>
        <begin position="24"/>
        <end position="280"/>
    </location>
</feature>
<dbReference type="RefSeq" id="WP_377605448.1">
    <property type="nucleotide sequence ID" value="NZ_JBHUME010000012.1"/>
</dbReference>
<proteinExistence type="predicted"/>
<gene>
    <name evidence="2" type="ORF">ACFSUF_19030</name>
</gene>
<evidence type="ECO:0000313" key="2">
    <source>
        <dbReference type="EMBL" id="MFD2614511.1"/>
    </source>
</evidence>
<evidence type="ECO:0000256" key="1">
    <source>
        <dbReference type="SAM" id="SignalP"/>
    </source>
</evidence>
<name>A0ABW5PHJ8_9BACL</name>
<protein>
    <submittedName>
        <fullName evidence="2">Uncharacterized protein</fullName>
    </submittedName>
</protein>
<keyword evidence="3" id="KW-1185">Reference proteome</keyword>
<organism evidence="2 3">
    <name type="scientific">Paenibacillus gansuensis</name>
    <dbReference type="NCBI Taxonomy" id="306542"/>
    <lineage>
        <taxon>Bacteria</taxon>
        <taxon>Bacillati</taxon>
        <taxon>Bacillota</taxon>
        <taxon>Bacilli</taxon>
        <taxon>Bacillales</taxon>
        <taxon>Paenibacillaceae</taxon>
        <taxon>Paenibacillus</taxon>
    </lineage>
</organism>
<keyword evidence="1" id="KW-0732">Signal</keyword>
<dbReference type="PROSITE" id="PS51257">
    <property type="entry name" value="PROKAR_LIPOPROTEIN"/>
    <property type="match status" value="1"/>
</dbReference>
<dbReference type="SUPFAM" id="SSF63825">
    <property type="entry name" value="YWTD domain"/>
    <property type="match status" value="1"/>
</dbReference>
<comment type="caution">
    <text evidence="2">The sequence shown here is derived from an EMBL/GenBank/DDBJ whole genome shotgun (WGS) entry which is preliminary data.</text>
</comment>